<comment type="cofactor">
    <cofactor evidence="10">
        <name>[4Fe-4S] cluster</name>
        <dbReference type="ChEBI" id="CHEBI:49883"/>
    </cofactor>
    <text evidence="10">Binds 1 [4Fe-4S] cluster. The cluster is coordinated with 3 cysteines and an exchangeable S-adenosyl-L-methionine.</text>
</comment>
<comment type="caution">
    <text evidence="13">The sequence shown here is derived from an EMBL/GenBank/DDBJ whole genome shotgun (WGS) entry which is preliminary data.</text>
</comment>
<name>A0A829QFV9_9MYCO</name>
<dbReference type="EMBL" id="JAOH01000002">
    <property type="protein sequence ID" value="EUA61808.1"/>
    <property type="molecule type" value="Genomic_DNA"/>
</dbReference>
<dbReference type="Gene3D" id="3.20.20.70">
    <property type="entry name" value="Aldolase class I"/>
    <property type="match status" value="1"/>
</dbReference>
<evidence type="ECO:0000256" key="7">
    <source>
        <dbReference type="ARBA" id="ARBA00022723"/>
    </source>
</evidence>
<dbReference type="PANTHER" id="PTHR30544:SF5">
    <property type="entry name" value="RADICAL SAM CORE DOMAIN-CONTAINING PROTEIN"/>
    <property type="match status" value="1"/>
</dbReference>
<keyword evidence="3 10" id="KW-0698">rRNA processing</keyword>
<dbReference type="InterPro" id="IPR058240">
    <property type="entry name" value="rSAM_sf"/>
</dbReference>
<dbReference type="GO" id="GO:0070040">
    <property type="term" value="F:rRNA (adenine(2503)-C2-)-methyltransferase activity"/>
    <property type="evidence" value="ECO:0007669"/>
    <property type="project" value="UniProtKB-UniRule"/>
</dbReference>
<evidence type="ECO:0000256" key="2">
    <source>
        <dbReference type="ARBA" id="ARBA00022490"/>
    </source>
</evidence>
<dbReference type="GO" id="GO:0070475">
    <property type="term" value="P:rRNA base methylation"/>
    <property type="evidence" value="ECO:0007669"/>
    <property type="project" value="UniProtKB-UniRule"/>
</dbReference>
<dbReference type="InterPro" id="IPR013785">
    <property type="entry name" value="Aldolase_TIM"/>
</dbReference>
<feature type="domain" description="Radical SAM core" evidence="12">
    <location>
        <begin position="110"/>
        <end position="352"/>
    </location>
</feature>
<dbReference type="GO" id="GO:0019843">
    <property type="term" value="F:rRNA binding"/>
    <property type="evidence" value="ECO:0007669"/>
    <property type="project" value="UniProtKB-UniRule"/>
</dbReference>
<comment type="catalytic activity">
    <reaction evidence="10">
        <text>adenosine(37) in tRNA + 2 reduced [2Fe-2S]-[ferredoxin] + 2 S-adenosyl-L-methionine = 2-methyladenosine(37) in tRNA + 5'-deoxyadenosine + L-methionine + 2 oxidized [2Fe-2S]-[ferredoxin] + S-adenosyl-L-homocysteine</text>
        <dbReference type="Rhea" id="RHEA:43332"/>
        <dbReference type="Rhea" id="RHEA-COMP:10000"/>
        <dbReference type="Rhea" id="RHEA-COMP:10001"/>
        <dbReference type="Rhea" id="RHEA-COMP:10162"/>
        <dbReference type="Rhea" id="RHEA-COMP:10485"/>
        <dbReference type="ChEBI" id="CHEBI:17319"/>
        <dbReference type="ChEBI" id="CHEBI:33737"/>
        <dbReference type="ChEBI" id="CHEBI:33738"/>
        <dbReference type="ChEBI" id="CHEBI:57844"/>
        <dbReference type="ChEBI" id="CHEBI:57856"/>
        <dbReference type="ChEBI" id="CHEBI:59789"/>
        <dbReference type="ChEBI" id="CHEBI:74411"/>
        <dbReference type="ChEBI" id="CHEBI:74497"/>
        <dbReference type="EC" id="2.1.1.192"/>
    </reaction>
</comment>
<gene>
    <name evidence="10 13" type="primary">rlmN</name>
    <name evidence="13" type="ORF">I542_1951</name>
</gene>
<keyword evidence="10" id="KW-1015">Disulfide bond</keyword>
<feature type="binding site" evidence="10">
    <location>
        <position position="213"/>
    </location>
    <ligand>
        <name>S-adenosyl-L-methionine</name>
        <dbReference type="ChEBI" id="CHEBI:59789"/>
    </ligand>
</feature>
<comment type="catalytic activity">
    <reaction evidence="10">
        <text>adenosine(2503) in 23S rRNA + 2 reduced [2Fe-2S]-[ferredoxin] + 2 S-adenosyl-L-methionine = 2-methyladenosine(2503) in 23S rRNA + 5'-deoxyadenosine + L-methionine + 2 oxidized [2Fe-2S]-[ferredoxin] + S-adenosyl-L-homocysteine</text>
        <dbReference type="Rhea" id="RHEA:42916"/>
        <dbReference type="Rhea" id="RHEA-COMP:10000"/>
        <dbReference type="Rhea" id="RHEA-COMP:10001"/>
        <dbReference type="Rhea" id="RHEA-COMP:10152"/>
        <dbReference type="Rhea" id="RHEA-COMP:10282"/>
        <dbReference type="ChEBI" id="CHEBI:17319"/>
        <dbReference type="ChEBI" id="CHEBI:33737"/>
        <dbReference type="ChEBI" id="CHEBI:33738"/>
        <dbReference type="ChEBI" id="CHEBI:57844"/>
        <dbReference type="ChEBI" id="CHEBI:57856"/>
        <dbReference type="ChEBI" id="CHEBI:59789"/>
        <dbReference type="ChEBI" id="CHEBI:74411"/>
        <dbReference type="ChEBI" id="CHEBI:74497"/>
        <dbReference type="EC" id="2.1.1.192"/>
    </reaction>
</comment>
<dbReference type="Gene3D" id="1.10.150.530">
    <property type="match status" value="1"/>
</dbReference>
<evidence type="ECO:0000256" key="8">
    <source>
        <dbReference type="ARBA" id="ARBA00023004"/>
    </source>
</evidence>
<comment type="subcellular location">
    <subcellularLocation>
        <location evidence="10">Cytoplasm</location>
    </subcellularLocation>
</comment>
<dbReference type="GO" id="GO:0005737">
    <property type="term" value="C:cytoplasm"/>
    <property type="evidence" value="ECO:0007669"/>
    <property type="project" value="UniProtKB-SubCell"/>
</dbReference>
<dbReference type="SFLD" id="SFLDS00029">
    <property type="entry name" value="Radical_SAM"/>
    <property type="match status" value="1"/>
</dbReference>
<dbReference type="GO" id="GO:0046872">
    <property type="term" value="F:metal ion binding"/>
    <property type="evidence" value="ECO:0007669"/>
    <property type="project" value="UniProtKB-KW"/>
</dbReference>
<feature type="binding site" evidence="10">
    <location>
        <position position="315"/>
    </location>
    <ligand>
        <name>S-adenosyl-L-methionine</name>
        <dbReference type="ChEBI" id="CHEBI:59789"/>
    </ligand>
</feature>
<evidence type="ECO:0000313" key="14">
    <source>
        <dbReference type="Proteomes" id="UP000021210"/>
    </source>
</evidence>
<keyword evidence="9 10" id="KW-0411">Iron-sulfur</keyword>
<feature type="active site" description="Proton acceptor" evidence="10">
    <location>
        <position position="104"/>
    </location>
</feature>
<dbReference type="NCBIfam" id="TIGR00048">
    <property type="entry name" value="rRNA_mod_RlmN"/>
    <property type="match status" value="1"/>
</dbReference>
<dbReference type="InterPro" id="IPR027492">
    <property type="entry name" value="RNA_MTrfase_RlmN"/>
</dbReference>
<comment type="miscellaneous">
    <text evidence="10">Reaction proceeds by a ping-pong mechanism involving intermediate methylation of a conserved cysteine residue.</text>
</comment>
<reference evidence="13 14" key="1">
    <citation type="submission" date="2013-12" db="EMBL/GenBank/DDBJ databases">
        <authorList>
            <person name="Zelazny A."/>
            <person name="Olivier K."/>
            <person name="Holland S."/>
            <person name="Lenaerts A."/>
            <person name="Ordway D."/>
            <person name="DeGroote M.A."/>
            <person name="Parker T."/>
            <person name="Sizemore C."/>
            <person name="Tallon L.J."/>
            <person name="Sadzewicz L.K."/>
            <person name="Sengamalay N."/>
            <person name="Fraser C.M."/>
            <person name="Hine E."/>
            <person name="Shefchek K.A."/>
            <person name="Das S.P."/>
            <person name="Tettelin H."/>
        </authorList>
    </citation>
    <scope>NUCLEOTIDE SEQUENCE [LARGE SCALE GENOMIC DNA]</scope>
    <source>
        <strain evidence="13 14">1948</strain>
    </source>
</reference>
<keyword evidence="2 10" id="KW-0963">Cytoplasm</keyword>
<keyword evidence="5 10" id="KW-0808">Transferase</keyword>
<dbReference type="SUPFAM" id="SSF102114">
    <property type="entry name" value="Radical SAM enzymes"/>
    <property type="match status" value="1"/>
</dbReference>
<dbReference type="FunFam" id="3.20.20.70:FF:000014">
    <property type="entry name" value="Probable dual-specificity RNA methyltransferase RlmN"/>
    <property type="match status" value="1"/>
</dbReference>
<keyword evidence="8 10" id="KW-0408">Iron</keyword>
<evidence type="ECO:0000256" key="1">
    <source>
        <dbReference type="ARBA" id="ARBA00022485"/>
    </source>
</evidence>
<dbReference type="Proteomes" id="UP000021210">
    <property type="component" value="Unassembled WGS sequence"/>
</dbReference>
<dbReference type="CDD" id="cd01335">
    <property type="entry name" value="Radical_SAM"/>
    <property type="match status" value="1"/>
</dbReference>
<keyword evidence="1 10" id="KW-0004">4Fe-4S</keyword>
<dbReference type="HAMAP" id="MF_01849">
    <property type="entry name" value="RNA_methyltr_RlmN"/>
    <property type="match status" value="1"/>
</dbReference>
<feature type="binding site" evidence="10">
    <location>
        <position position="124"/>
    </location>
    <ligand>
        <name>[4Fe-4S] cluster</name>
        <dbReference type="ChEBI" id="CHEBI:49883"/>
        <note>4Fe-4S-S-AdoMet</note>
    </ligand>
</feature>
<proteinExistence type="inferred from homology"/>
<feature type="binding site" evidence="10">
    <location>
        <position position="131"/>
    </location>
    <ligand>
        <name>[4Fe-4S] cluster</name>
        <dbReference type="ChEBI" id="CHEBI:49883"/>
        <note>4Fe-4S-S-AdoMet</note>
    </ligand>
</feature>
<keyword evidence="10" id="KW-0819">tRNA processing</keyword>
<feature type="compositionally biased region" description="Polar residues" evidence="11">
    <location>
        <begin position="459"/>
        <end position="468"/>
    </location>
</feature>
<protein>
    <recommendedName>
        <fullName evidence="10">Probable dual-specificity RNA methyltransferase RlmN</fullName>
        <ecNumber evidence="10">2.1.1.192</ecNumber>
    </recommendedName>
    <alternativeName>
        <fullName evidence="10">23S rRNA (adenine(2503)-C(2))-methyltransferase</fullName>
    </alternativeName>
    <alternativeName>
        <fullName evidence="10">23S rRNA m2A2503 methyltransferase</fullName>
    </alternativeName>
    <alternativeName>
        <fullName evidence="10">Ribosomal RNA large subunit methyltransferase N</fullName>
    </alternativeName>
    <alternativeName>
        <fullName evidence="10">tRNA (adenine(37)-C(2))-methyltransferase</fullName>
    </alternativeName>
    <alternativeName>
        <fullName evidence="10">tRNA m2A37 methyltransferase</fullName>
    </alternativeName>
</protein>
<feature type="binding site" evidence="10">
    <location>
        <begin position="236"/>
        <end position="238"/>
    </location>
    <ligand>
        <name>S-adenosyl-L-methionine</name>
        <dbReference type="ChEBI" id="CHEBI:59789"/>
    </ligand>
</feature>
<evidence type="ECO:0000313" key="13">
    <source>
        <dbReference type="EMBL" id="EUA61808.1"/>
    </source>
</evidence>
<dbReference type="AlphaFoldDB" id="A0A829QFV9"/>
<dbReference type="EC" id="2.1.1.192" evidence="10"/>
<dbReference type="PROSITE" id="PS51918">
    <property type="entry name" value="RADICAL_SAM"/>
    <property type="match status" value="1"/>
</dbReference>
<dbReference type="PANTHER" id="PTHR30544">
    <property type="entry name" value="23S RRNA METHYLTRANSFERASE"/>
    <property type="match status" value="1"/>
</dbReference>
<dbReference type="Pfam" id="PF04055">
    <property type="entry name" value="Radical_SAM"/>
    <property type="match status" value="1"/>
</dbReference>
<evidence type="ECO:0000256" key="9">
    <source>
        <dbReference type="ARBA" id="ARBA00023014"/>
    </source>
</evidence>
<dbReference type="GO" id="GO:0000049">
    <property type="term" value="F:tRNA binding"/>
    <property type="evidence" value="ECO:0007669"/>
    <property type="project" value="UniProtKB-UniRule"/>
</dbReference>
<dbReference type="GO" id="GO:0002935">
    <property type="term" value="F:tRNA (adenine(37)-C2)-methyltransferase activity"/>
    <property type="evidence" value="ECO:0007669"/>
    <property type="project" value="UniProtKB-UniRule"/>
</dbReference>
<keyword evidence="7 10" id="KW-0479">Metal-binding</keyword>
<feature type="region of interest" description="Disordered" evidence="11">
    <location>
        <begin position="449"/>
        <end position="483"/>
    </location>
</feature>
<keyword evidence="6 10" id="KW-0949">S-adenosyl-L-methionine</keyword>
<evidence type="ECO:0000256" key="11">
    <source>
        <dbReference type="SAM" id="MobiDB-lite"/>
    </source>
</evidence>
<evidence type="ECO:0000256" key="6">
    <source>
        <dbReference type="ARBA" id="ARBA00022691"/>
    </source>
</evidence>
<dbReference type="GO" id="GO:0030488">
    <property type="term" value="P:tRNA methylation"/>
    <property type="evidence" value="ECO:0007669"/>
    <property type="project" value="UniProtKB-UniRule"/>
</dbReference>
<dbReference type="InterPro" id="IPR040072">
    <property type="entry name" value="Methyltransferase_A"/>
</dbReference>
<comment type="caution">
    <text evidence="10">Lacks conserved residue(s) required for the propagation of feature annotation.</text>
</comment>
<evidence type="ECO:0000256" key="3">
    <source>
        <dbReference type="ARBA" id="ARBA00022552"/>
    </source>
</evidence>
<comment type="function">
    <text evidence="10">Specifically methylates position 2 of adenine 2503 in 23S rRNA and position 2 of adenine 37 in tRNAs.</text>
</comment>
<sequence length="501" mass="54481">MPLVFDAPRRAMPPRHLADMSLEQSRDVVTELGLPAFRAKQIANQYYGRLVGDPATMTDLPAGARGGVAEALFPRLLEPLRQIACDAGDTRKTLWRLHDGSTVESVLMRYPDRNTLCISSQAGCGMACPFCATGQGGLTRNLSAAEILEQVRDAAASLRDGQLPGGPGRLSNIVFMGMGEPLANYNRVLTVLRKITAPPPEGFGISQRGVTVSTVGLAPAIRRLADEGLGVTLAVSLHCPDDELRDTLVPVNTRWAISEVLDAARYYADVTGRRVSIEYALIRDVNDQPWRADMLGKKLRKALGQMVHVNLIPLNPTPGSQWDASPKPVEREFVRRVREQGVSCTVRDTRGREIAARVRPVGCLRALELANAAGTTAEVVVGGERQHDGGKTDQEDVLDLADVIADQHEQQDGRHHDAEDMEDAGILAGQPTPERDGRHVLDIDSVVLDNLGRGHRQPSKSQTSTTGHSVPRPLRCGRGWHPAPEEITSTRILVTLVMTPK</sequence>
<evidence type="ECO:0000256" key="4">
    <source>
        <dbReference type="ARBA" id="ARBA00022603"/>
    </source>
</evidence>
<dbReference type="GO" id="GO:0051539">
    <property type="term" value="F:4 iron, 4 sulfur cluster binding"/>
    <property type="evidence" value="ECO:0007669"/>
    <property type="project" value="UniProtKB-UniRule"/>
</dbReference>
<feature type="binding site" evidence="10">
    <location>
        <position position="128"/>
    </location>
    <ligand>
        <name>[4Fe-4S] cluster</name>
        <dbReference type="ChEBI" id="CHEBI:49883"/>
        <note>4Fe-4S-S-AdoMet</note>
    </ligand>
</feature>
<comment type="similarity">
    <text evidence="10">Belongs to the radical SAM superfamily. RlmN family.</text>
</comment>
<accession>A0A829QFV9</accession>
<organism evidence="13 14">
    <name type="scientific">Mycobacteroides abscessus 1948</name>
    <dbReference type="NCBI Taxonomy" id="1299323"/>
    <lineage>
        <taxon>Bacteria</taxon>
        <taxon>Bacillati</taxon>
        <taxon>Actinomycetota</taxon>
        <taxon>Actinomycetes</taxon>
        <taxon>Mycobacteriales</taxon>
        <taxon>Mycobacteriaceae</taxon>
        <taxon>Mycobacteroides</taxon>
        <taxon>Mycobacteroides abscessus</taxon>
    </lineage>
</organism>
<evidence type="ECO:0000256" key="10">
    <source>
        <dbReference type="HAMAP-Rule" id="MF_01849"/>
    </source>
</evidence>
<evidence type="ECO:0000256" key="5">
    <source>
        <dbReference type="ARBA" id="ARBA00022679"/>
    </source>
</evidence>
<keyword evidence="4 10" id="KW-0489">Methyltransferase</keyword>
<dbReference type="InterPro" id="IPR007197">
    <property type="entry name" value="rSAM"/>
</dbReference>
<evidence type="ECO:0000259" key="12">
    <source>
        <dbReference type="PROSITE" id="PS51918"/>
    </source>
</evidence>
<feature type="binding site" evidence="10">
    <location>
        <begin position="179"/>
        <end position="180"/>
    </location>
    <ligand>
        <name>S-adenosyl-L-methionine</name>
        <dbReference type="ChEBI" id="CHEBI:59789"/>
    </ligand>
</feature>